<evidence type="ECO:0000259" key="7">
    <source>
        <dbReference type="Pfam" id="PF02525"/>
    </source>
</evidence>
<organism evidence="8 9">
    <name type="scientific">Paenibacillus lutrae</name>
    <dbReference type="NCBI Taxonomy" id="2078573"/>
    <lineage>
        <taxon>Bacteria</taxon>
        <taxon>Bacillati</taxon>
        <taxon>Bacillota</taxon>
        <taxon>Bacilli</taxon>
        <taxon>Bacillales</taxon>
        <taxon>Paenibacillaceae</taxon>
        <taxon>Paenibacillus</taxon>
    </lineage>
</organism>
<comment type="function">
    <text evidence="6">Also exhibits azoreductase activity. Catalyzes the reductive cleavage of the azo bond in aromatic azo compounds to the corresponding amines.</text>
</comment>
<dbReference type="InterPro" id="IPR029039">
    <property type="entry name" value="Flavoprotein-like_sf"/>
</dbReference>
<dbReference type="GO" id="GO:0016655">
    <property type="term" value="F:oxidoreductase activity, acting on NAD(P)H, quinone or similar compound as acceptor"/>
    <property type="evidence" value="ECO:0007669"/>
    <property type="project" value="InterPro"/>
</dbReference>
<dbReference type="Pfam" id="PF02525">
    <property type="entry name" value="Flavodoxin_2"/>
    <property type="match status" value="1"/>
</dbReference>
<keyword evidence="9" id="KW-1185">Reference proteome</keyword>
<dbReference type="NCBIfam" id="NF010075">
    <property type="entry name" value="PRK13556.1"/>
    <property type="match status" value="1"/>
</dbReference>
<gene>
    <name evidence="6" type="primary">azoR</name>
    <name evidence="8" type="ORF">EDM21_19355</name>
</gene>
<dbReference type="EC" id="1.7.1.17" evidence="6"/>
<dbReference type="PANTHER" id="PTHR43741">
    <property type="entry name" value="FMN-DEPENDENT NADH-AZOREDUCTASE 1"/>
    <property type="match status" value="1"/>
</dbReference>
<accession>A0A7X3FKZ6</accession>
<dbReference type="Proteomes" id="UP000490800">
    <property type="component" value="Unassembled WGS sequence"/>
</dbReference>
<comment type="subunit">
    <text evidence="6">Homodimer.</text>
</comment>
<dbReference type="InterPro" id="IPR003680">
    <property type="entry name" value="Flavodoxin_fold"/>
</dbReference>
<evidence type="ECO:0000313" key="8">
    <source>
        <dbReference type="EMBL" id="MVP01655.1"/>
    </source>
</evidence>
<reference evidence="8 9" key="1">
    <citation type="journal article" date="2019" name="Microorganisms">
        <title>Paenibacillus lutrae sp. nov., A Chitinolytic Species Isolated from A River Otter in Castril Natural Park, Granada, Spain.</title>
        <authorList>
            <person name="Rodriguez M."/>
            <person name="Reina J.C."/>
            <person name="Bejar V."/>
            <person name="Llamas I."/>
        </authorList>
    </citation>
    <scope>NUCLEOTIDE SEQUENCE [LARGE SCALE GENOMIC DNA]</scope>
    <source>
        <strain evidence="8 9">N10</strain>
    </source>
</reference>
<comment type="catalytic activity">
    <reaction evidence="5">
        <text>N,N-dimethyl-1,4-phenylenediamine + anthranilate + 2 NAD(+) = 2-(4-dimethylaminophenyl)diazenylbenzoate + 2 NADH + 2 H(+)</text>
        <dbReference type="Rhea" id="RHEA:55872"/>
        <dbReference type="ChEBI" id="CHEBI:15378"/>
        <dbReference type="ChEBI" id="CHEBI:15783"/>
        <dbReference type="ChEBI" id="CHEBI:16567"/>
        <dbReference type="ChEBI" id="CHEBI:57540"/>
        <dbReference type="ChEBI" id="CHEBI:57945"/>
        <dbReference type="ChEBI" id="CHEBI:71579"/>
        <dbReference type="EC" id="1.7.1.17"/>
    </reaction>
    <physiologicalReaction direction="right-to-left" evidence="5">
        <dbReference type="Rhea" id="RHEA:55874"/>
    </physiologicalReaction>
</comment>
<comment type="similarity">
    <text evidence="6">Belongs to the azoreductase type 1 family.</text>
</comment>
<dbReference type="OrthoDB" id="9805013at2"/>
<keyword evidence="2 6" id="KW-0288">FMN</keyword>
<dbReference type="EMBL" id="RHLK01000014">
    <property type="protein sequence ID" value="MVP01655.1"/>
    <property type="molecule type" value="Genomic_DNA"/>
</dbReference>
<feature type="domain" description="Flavodoxin-like fold" evidence="7">
    <location>
        <begin position="3"/>
        <end position="199"/>
    </location>
</feature>
<comment type="catalytic activity">
    <reaction evidence="6">
        <text>2 a quinone + NADH + H(+) = 2 a 1,4-benzosemiquinone + NAD(+)</text>
        <dbReference type="Rhea" id="RHEA:65952"/>
        <dbReference type="ChEBI" id="CHEBI:15378"/>
        <dbReference type="ChEBI" id="CHEBI:57540"/>
        <dbReference type="ChEBI" id="CHEBI:57945"/>
        <dbReference type="ChEBI" id="CHEBI:132124"/>
        <dbReference type="ChEBI" id="CHEBI:134225"/>
    </reaction>
</comment>
<sequence>MSQVLFIKANDRPAEQAVSVQMYEAFVKAYREQNPNDEIIELDLFEANLPYFGNTAITALYKINQGFDLTAEEQQMADTVNSYLDQFLAADKVMLAFPLWNYTAPAPVITYLSYLAQAGKTFKYTAEGPVGLAGDKKVVLLSARGGVYSTEPMSSFESAIRYVKANLALWGINPEEVIIESHNQFPDRAGEIVEQGLAATVQAAVKF</sequence>
<comment type="cofactor">
    <cofactor evidence="6">
        <name>FMN</name>
        <dbReference type="ChEBI" id="CHEBI:58210"/>
    </cofactor>
    <text evidence="6">Binds 1 FMN per subunit.</text>
</comment>
<keyword evidence="1 6" id="KW-0285">Flavoprotein</keyword>
<dbReference type="EC" id="1.6.5.-" evidence="6"/>
<dbReference type="GO" id="GO:0010181">
    <property type="term" value="F:FMN binding"/>
    <property type="evidence" value="ECO:0007669"/>
    <property type="project" value="UniProtKB-UniRule"/>
</dbReference>
<dbReference type="InterPro" id="IPR023048">
    <property type="entry name" value="NADH:quinone_OxRdtase_FMN_depd"/>
</dbReference>
<keyword evidence="4 6" id="KW-0520">NAD</keyword>
<protein>
    <recommendedName>
        <fullName evidence="6">FMN dependent NADH:quinone oxidoreductase</fullName>
        <ecNumber evidence="6">1.6.5.-</ecNumber>
    </recommendedName>
    <alternativeName>
        <fullName evidence="6">Azo-dye reductase</fullName>
    </alternativeName>
    <alternativeName>
        <fullName evidence="6">FMN-dependent NADH-azo compound oxidoreductase</fullName>
    </alternativeName>
    <alternativeName>
        <fullName evidence="6">FMN-dependent NADH-azoreductase</fullName>
        <ecNumber evidence="6">1.7.1.17</ecNumber>
    </alternativeName>
</protein>
<dbReference type="GO" id="GO:0016652">
    <property type="term" value="F:oxidoreductase activity, acting on NAD(P)H as acceptor"/>
    <property type="evidence" value="ECO:0007669"/>
    <property type="project" value="UniProtKB-UniRule"/>
</dbReference>
<dbReference type="GO" id="GO:0009055">
    <property type="term" value="F:electron transfer activity"/>
    <property type="evidence" value="ECO:0007669"/>
    <property type="project" value="UniProtKB-UniRule"/>
</dbReference>
<evidence type="ECO:0000256" key="5">
    <source>
        <dbReference type="ARBA" id="ARBA00048542"/>
    </source>
</evidence>
<dbReference type="Gene3D" id="3.40.50.360">
    <property type="match status" value="1"/>
</dbReference>
<dbReference type="HAMAP" id="MF_01216">
    <property type="entry name" value="Azoreductase_type1"/>
    <property type="match status" value="1"/>
</dbReference>
<dbReference type="SUPFAM" id="SSF52218">
    <property type="entry name" value="Flavoproteins"/>
    <property type="match status" value="1"/>
</dbReference>
<evidence type="ECO:0000256" key="6">
    <source>
        <dbReference type="HAMAP-Rule" id="MF_01216"/>
    </source>
</evidence>
<name>A0A7X3FKZ6_9BACL</name>
<keyword evidence="3 6" id="KW-0560">Oxidoreductase</keyword>
<dbReference type="PANTHER" id="PTHR43741:SF4">
    <property type="entry name" value="FMN-DEPENDENT NADH:QUINONE OXIDOREDUCTASE"/>
    <property type="match status" value="1"/>
</dbReference>
<comment type="caution">
    <text evidence="8">The sequence shown here is derived from an EMBL/GenBank/DDBJ whole genome shotgun (WGS) entry which is preliminary data.</text>
</comment>
<evidence type="ECO:0000256" key="3">
    <source>
        <dbReference type="ARBA" id="ARBA00023002"/>
    </source>
</evidence>
<dbReference type="InterPro" id="IPR050104">
    <property type="entry name" value="FMN-dep_NADH:Q_OxRdtase_AzoR1"/>
</dbReference>
<evidence type="ECO:0000256" key="4">
    <source>
        <dbReference type="ARBA" id="ARBA00023027"/>
    </source>
</evidence>
<comment type="caution">
    <text evidence="6">Lacks conserved residue(s) required for the propagation of feature annotation.</text>
</comment>
<comment type="function">
    <text evidence="6">Quinone reductase that provides resistance to thiol-specific stress caused by electrophilic quinones.</text>
</comment>
<evidence type="ECO:0000256" key="1">
    <source>
        <dbReference type="ARBA" id="ARBA00022630"/>
    </source>
</evidence>
<proteinExistence type="inferred from homology"/>
<evidence type="ECO:0000313" key="9">
    <source>
        <dbReference type="Proteomes" id="UP000490800"/>
    </source>
</evidence>
<dbReference type="AlphaFoldDB" id="A0A7X3FKZ6"/>
<evidence type="ECO:0000256" key="2">
    <source>
        <dbReference type="ARBA" id="ARBA00022643"/>
    </source>
</evidence>
<dbReference type="RefSeq" id="WP_157338090.1">
    <property type="nucleotide sequence ID" value="NZ_RHLK01000014.1"/>
</dbReference>